<dbReference type="OrthoDB" id="3124677at2759"/>
<dbReference type="AlphaFoldDB" id="A0A550BTM7"/>
<gene>
    <name evidence="1" type="ORF">BD626DRAFT_576422</name>
</gene>
<dbReference type="Proteomes" id="UP000320762">
    <property type="component" value="Unassembled WGS sequence"/>
</dbReference>
<proteinExistence type="predicted"/>
<dbReference type="EMBL" id="VDMD01000089">
    <property type="protein sequence ID" value="TRM55892.1"/>
    <property type="molecule type" value="Genomic_DNA"/>
</dbReference>
<evidence type="ECO:0000313" key="2">
    <source>
        <dbReference type="Proteomes" id="UP000320762"/>
    </source>
</evidence>
<name>A0A550BTM7_9AGAR</name>
<organism evidence="1 2">
    <name type="scientific">Schizophyllum amplum</name>
    <dbReference type="NCBI Taxonomy" id="97359"/>
    <lineage>
        <taxon>Eukaryota</taxon>
        <taxon>Fungi</taxon>
        <taxon>Dikarya</taxon>
        <taxon>Basidiomycota</taxon>
        <taxon>Agaricomycotina</taxon>
        <taxon>Agaricomycetes</taxon>
        <taxon>Agaricomycetidae</taxon>
        <taxon>Agaricales</taxon>
        <taxon>Schizophyllaceae</taxon>
        <taxon>Schizophyllum</taxon>
    </lineage>
</organism>
<evidence type="ECO:0008006" key="3">
    <source>
        <dbReference type="Google" id="ProtNLM"/>
    </source>
</evidence>
<sequence>MVSPALNVPLELWERAMYLMLPTDILSLSMVCRQLHSFASPNIFRVIEVHPLETRSLANLPPAALLSARTVALYNYRPALRIIPPPGSLPLLTTLVFAPELPVSSNYVSAHFPILLQFVQAAPNLRHLDIAVAITRRRDLTHIFLSAPCLASLVLRALHAPELEPPVSVSLHWHNLRELVLGTGVTDTIVNGYILPSHVPLPLVILDVSKGASVAIHTLVRVISAAKDTLVQLHLTSSALVNEDNLTAILHNLQGPLPALTYLHVRMLARRGSRQIEMDCVSALVGTLASAGADLRMLELEAYLASYFYNHFNRGGGSRSPRATDHTGLFGERLPVMWWTEFAQSSLPPLCHVKMHLTTWEDNGDDAPWQRATQHEIERRLTGAGISASVHFSSGLYNGIEPEEEPENSWPEHWMDVFEEEPDDALDQCETPLFYVW</sequence>
<protein>
    <recommendedName>
        <fullName evidence="3">F-box domain-containing protein</fullName>
    </recommendedName>
</protein>
<evidence type="ECO:0000313" key="1">
    <source>
        <dbReference type="EMBL" id="TRM55892.1"/>
    </source>
</evidence>
<reference evidence="1 2" key="1">
    <citation type="journal article" date="2019" name="New Phytol.">
        <title>Comparative genomics reveals unique wood-decay strategies and fruiting body development in the Schizophyllaceae.</title>
        <authorList>
            <person name="Almasi E."/>
            <person name="Sahu N."/>
            <person name="Krizsan K."/>
            <person name="Balint B."/>
            <person name="Kovacs G.M."/>
            <person name="Kiss B."/>
            <person name="Cseklye J."/>
            <person name="Drula E."/>
            <person name="Henrissat B."/>
            <person name="Nagy I."/>
            <person name="Chovatia M."/>
            <person name="Adam C."/>
            <person name="LaButti K."/>
            <person name="Lipzen A."/>
            <person name="Riley R."/>
            <person name="Grigoriev I.V."/>
            <person name="Nagy L.G."/>
        </authorList>
    </citation>
    <scope>NUCLEOTIDE SEQUENCE [LARGE SCALE GENOMIC DNA]</scope>
    <source>
        <strain evidence="1 2">NL-1724</strain>
    </source>
</reference>
<accession>A0A550BTM7</accession>
<keyword evidence="2" id="KW-1185">Reference proteome</keyword>
<comment type="caution">
    <text evidence="1">The sequence shown here is derived from an EMBL/GenBank/DDBJ whole genome shotgun (WGS) entry which is preliminary data.</text>
</comment>